<feature type="transmembrane region" description="Helical" evidence="5">
    <location>
        <begin position="16"/>
        <end position="37"/>
    </location>
</feature>
<sequence>MGFSELLHTIGGMGNFQIFQTALLLFPAVLIACHSFLQNFTAMTLGHHCRPANWTNGSHVPGGVGEGDLLGAFIPLDKDQKPEPCLRFSEPHWQISNLNDTSALSLDTEACLDGWVYDRSVASSIVSEWDLVCEHKSLKSIAQSIYMTGQLVGAIAFGIFSDRCGRKMALQSGTLLMITMGTSAALAPSFPAYCVLRFLSGMAMTGIIITSLSTPNLSSLAMEWTPTHRRTLVNIYAMYMITLGQVVLSGLAYLIRQWRWLQGTVSVAYVIILLYSWGLPESACWLITHNKIDKAVKNLQTVARLNGRKEQGRKLTPERLLPLERKANHGPPLEYEVNCWHLLSSRFSAGFSFYGLGLDVQKFGFNIYWTQVVFSVVDIPTKLLTGLSMGYFGRRITTVSLLLVAGCVILVTAFLPQGEMILCLLGKGSLAGCFTCLYLFTMELFPTEVRQIGMSAGIFSTRLGSLLSPLVYILGNHSPGLQPVMFGLVPLLAAAAASFLVETKNQPLLNTIQETEQRFPLKVGGPLSLPACLPITLHHSPL</sequence>
<feature type="transmembrane region" description="Helical" evidence="5">
    <location>
        <begin position="480"/>
        <end position="501"/>
    </location>
</feature>
<feature type="transmembrane region" description="Helical" evidence="5">
    <location>
        <begin position="452"/>
        <end position="474"/>
    </location>
</feature>
<dbReference type="SUPFAM" id="SSF103473">
    <property type="entry name" value="MFS general substrate transporter"/>
    <property type="match status" value="1"/>
</dbReference>
<name>A0A452TXG5_URSMA</name>
<feature type="transmembrane region" description="Helical" evidence="5">
    <location>
        <begin position="196"/>
        <end position="214"/>
    </location>
</feature>
<dbReference type="PROSITE" id="PS50850">
    <property type="entry name" value="MFS"/>
    <property type="match status" value="1"/>
</dbReference>
<keyword evidence="3 5" id="KW-1133">Transmembrane helix</keyword>
<dbReference type="AlphaFoldDB" id="A0A452TXG5"/>
<dbReference type="Pfam" id="PF00083">
    <property type="entry name" value="Sugar_tr"/>
    <property type="match status" value="1"/>
</dbReference>
<dbReference type="Ensembl" id="ENSUMAT00000015464.1">
    <property type="protein sequence ID" value="ENSUMAP00000013035.1"/>
    <property type="gene ID" value="ENSUMAG00000009622.1"/>
</dbReference>
<feature type="transmembrane region" description="Helical" evidence="5">
    <location>
        <begin position="421"/>
        <end position="440"/>
    </location>
</feature>
<accession>A0A452TXG5</accession>
<feature type="domain" description="Major facilitator superfamily (MFS) profile" evidence="6">
    <location>
        <begin position="27"/>
        <end position="505"/>
    </location>
</feature>
<dbReference type="InterPro" id="IPR005828">
    <property type="entry name" value="MFS_sugar_transport-like"/>
</dbReference>
<dbReference type="GO" id="GO:0022857">
    <property type="term" value="F:transmembrane transporter activity"/>
    <property type="evidence" value="ECO:0007669"/>
    <property type="project" value="InterPro"/>
</dbReference>
<evidence type="ECO:0000256" key="3">
    <source>
        <dbReference type="ARBA" id="ARBA00022989"/>
    </source>
</evidence>
<dbReference type="GO" id="GO:0012505">
    <property type="term" value="C:endomembrane system"/>
    <property type="evidence" value="ECO:0007669"/>
    <property type="project" value="UniProtKB-SubCell"/>
</dbReference>
<evidence type="ECO:0000259" key="6">
    <source>
        <dbReference type="PROSITE" id="PS50850"/>
    </source>
</evidence>
<reference evidence="7" key="1">
    <citation type="submission" date="2019-03" db="UniProtKB">
        <authorList>
            <consortium name="Ensembl"/>
        </authorList>
    </citation>
    <scope>IDENTIFICATION</scope>
</reference>
<organism evidence="7">
    <name type="scientific">Ursus maritimus</name>
    <name type="common">Polar bear</name>
    <name type="synonym">Thalarctos maritimus</name>
    <dbReference type="NCBI Taxonomy" id="29073"/>
    <lineage>
        <taxon>Eukaryota</taxon>
        <taxon>Metazoa</taxon>
        <taxon>Chordata</taxon>
        <taxon>Craniata</taxon>
        <taxon>Vertebrata</taxon>
        <taxon>Euteleostomi</taxon>
        <taxon>Mammalia</taxon>
        <taxon>Eutheria</taxon>
        <taxon>Laurasiatheria</taxon>
        <taxon>Carnivora</taxon>
        <taxon>Caniformia</taxon>
        <taxon>Ursidae</taxon>
        <taxon>Ursus</taxon>
    </lineage>
</organism>
<proteinExistence type="predicted"/>
<evidence type="ECO:0000256" key="4">
    <source>
        <dbReference type="ARBA" id="ARBA00023136"/>
    </source>
</evidence>
<dbReference type="GeneTree" id="ENSGT00940000166861"/>
<evidence type="ECO:0000256" key="5">
    <source>
        <dbReference type="SAM" id="Phobius"/>
    </source>
</evidence>
<feature type="transmembrane region" description="Helical" evidence="5">
    <location>
        <begin position="267"/>
        <end position="287"/>
    </location>
</feature>
<dbReference type="PANTHER" id="PTHR24064">
    <property type="entry name" value="SOLUTE CARRIER FAMILY 22 MEMBER"/>
    <property type="match status" value="1"/>
</dbReference>
<evidence type="ECO:0000313" key="7">
    <source>
        <dbReference type="Ensembl" id="ENSUMAP00000013035"/>
    </source>
</evidence>
<keyword evidence="4 5" id="KW-0472">Membrane</keyword>
<evidence type="ECO:0000256" key="2">
    <source>
        <dbReference type="ARBA" id="ARBA00022692"/>
    </source>
</evidence>
<dbReference type="InterPro" id="IPR036259">
    <property type="entry name" value="MFS_trans_sf"/>
</dbReference>
<feature type="transmembrane region" description="Helical" evidence="5">
    <location>
        <begin position="235"/>
        <end position="255"/>
    </location>
</feature>
<dbReference type="InterPro" id="IPR020846">
    <property type="entry name" value="MFS_dom"/>
</dbReference>
<dbReference type="GO" id="GO:0016020">
    <property type="term" value="C:membrane"/>
    <property type="evidence" value="ECO:0007669"/>
    <property type="project" value="InterPro"/>
</dbReference>
<dbReference type="Gene3D" id="1.20.1250.20">
    <property type="entry name" value="MFS general substrate transporter like domains"/>
    <property type="match status" value="1"/>
</dbReference>
<comment type="subcellular location">
    <subcellularLocation>
        <location evidence="1">Endomembrane system</location>
        <topology evidence="1">Multi-pass membrane protein</topology>
    </subcellularLocation>
</comment>
<feature type="transmembrane region" description="Helical" evidence="5">
    <location>
        <begin position="396"/>
        <end position="415"/>
    </location>
</feature>
<feature type="transmembrane region" description="Helical" evidence="5">
    <location>
        <begin position="169"/>
        <end position="190"/>
    </location>
</feature>
<evidence type="ECO:0000256" key="1">
    <source>
        <dbReference type="ARBA" id="ARBA00004127"/>
    </source>
</evidence>
<keyword evidence="2 5" id="KW-0812">Transmembrane</keyword>
<protein>
    <submittedName>
        <fullName evidence="7">Solute carrier family 22 member 20, pseudogene</fullName>
    </submittedName>
</protein>
<gene>
    <name evidence="7" type="primary">SLC22A20P</name>
</gene>